<dbReference type="PANTHER" id="PTHR33608:SF6">
    <property type="entry name" value="BLL2464 PROTEIN"/>
    <property type="match status" value="1"/>
</dbReference>
<name>A0ABW5BI62_9PROT</name>
<protein>
    <submittedName>
        <fullName evidence="3">DUF58 domain-containing protein</fullName>
    </submittedName>
</protein>
<keyword evidence="4" id="KW-1185">Reference proteome</keyword>
<dbReference type="EMBL" id="JBHUII010000001">
    <property type="protein sequence ID" value="MFD2204290.1"/>
    <property type="molecule type" value="Genomic_DNA"/>
</dbReference>
<proteinExistence type="predicted"/>
<feature type="region of interest" description="Disordered" evidence="1">
    <location>
        <begin position="300"/>
        <end position="326"/>
    </location>
</feature>
<feature type="domain" description="DUF58" evidence="2">
    <location>
        <begin position="51"/>
        <end position="260"/>
    </location>
</feature>
<reference evidence="4" key="1">
    <citation type="journal article" date="2019" name="Int. J. Syst. Evol. Microbiol.">
        <title>The Global Catalogue of Microorganisms (GCM) 10K type strain sequencing project: providing services to taxonomists for standard genome sequencing and annotation.</title>
        <authorList>
            <consortium name="The Broad Institute Genomics Platform"/>
            <consortium name="The Broad Institute Genome Sequencing Center for Infectious Disease"/>
            <person name="Wu L."/>
            <person name="Ma J."/>
        </authorList>
    </citation>
    <scope>NUCLEOTIDE SEQUENCE [LARGE SCALE GENOMIC DNA]</scope>
    <source>
        <strain evidence="4">CGMCC 4.7192</strain>
    </source>
</reference>
<gene>
    <name evidence="3" type="ORF">ACFSKO_01635</name>
</gene>
<accession>A0ABW5BI62</accession>
<dbReference type="Pfam" id="PF01882">
    <property type="entry name" value="DUF58"/>
    <property type="match status" value="1"/>
</dbReference>
<dbReference type="RefSeq" id="WP_380247717.1">
    <property type="nucleotide sequence ID" value="NZ_JBHUII010000001.1"/>
</dbReference>
<evidence type="ECO:0000313" key="3">
    <source>
        <dbReference type="EMBL" id="MFD2204290.1"/>
    </source>
</evidence>
<feature type="compositionally biased region" description="Polar residues" evidence="1">
    <location>
        <begin position="304"/>
        <end position="326"/>
    </location>
</feature>
<dbReference type="PANTHER" id="PTHR33608">
    <property type="entry name" value="BLL2464 PROTEIN"/>
    <property type="match status" value="1"/>
</dbReference>
<organism evidence="3 4">
    <name type="scientific">Kiloniella antarctica</name>
    <dbReference type="NCBI Taxonomy" id="1550907"/>
    <lineage>
        <taxon>Bacteria</taxon>
        <taxon>Pseudomonadati</taxon>
        <taxon>Pseudomonadota</taxon>
        <taxon>Alphaproteobacteria</taxon>
        <taxon>Rhodospirillales</taxon>
        <taxon>Kiloniellaceae</taxon>
        <taxon>Kiloniella</taxon>
    </lineage>
</organism>
<sequence>MNNSISTLETHAEKLASTLPPLLIEAERVASTVFQGIHGRRHAGQGDEFWQYRRYSPGDSPRNIDWRRSAKSQTTHDNSGVFIRQKERESAQTLWIWAGGGPGMDWSSQWSNVTKKHRVSVLSLALAHLLIRGGEKVALVGGQTSPSNSQKNIHTIARQLENHDHASGDLPSGHHFPPNGALVCFADFLSPLPDLHQVFQFLARQKLKVWLVQVLDPAEMNLPYTGRIKFQLPSGDQELLHSDVASIRSSYIDRIRAHNQDLSAMVRKWGWRHLVHTTEQPPEATLLSLYQNITGHNTRERQNNMEASSNLEDDSISTNQYGDRRA</sequence>
<dbReference type="Proteomes" id="UP001597294">
    <property type="component" value="Unassembled WGS sequence"/>
</dbReference>
<evidence type="ECO:0000313" key="4">
    <source>
        <dbReference type="Proteomes" id="UP001597294"/>
    </source>
</evidence>
<comment type="caution">
    <text evidence="3">The sequence shown here is derived from an EMBL/GenBank/DDBJ whole genome shotgun (WGS) entry which is preliminary data.</text>
</comment>
<evidence type="ECO:0000259" key="2">
    <source>
        <dbReference type="Pfam" id="PF01882"/>
    </source>
</evidence>
<dbReference type="InterPro" id="IPR002881">
    <property type="entry name" value="DUF58"/>
</dbReference>
<evidence type="ECO:0000256" key="1">
    <source>
        <dbReference type="SAM" id="MobiDB-lite"/>
    </source>
</evidence>